<dbReference type="Gene3D" id="1.10.260.40">
    <property type="entry name" value="lambda repressor-like DNA-binding domains"/>
    <property type="match status" value="1"/>
</dbReference>
<dbReference type="Proteomes" id="UP001500973">
    <property type="component" value="Unassembled WGS sequence"/>
</dbReference>
<comment type="caution">
    <text evidence="2">The sequence shown here is derived from an EMBL/GenBank/DDBJ whole genome shotgun (WGS) entry which is preliminary data.</text>
</comment>
<evidence type="ECO:0000313" key="2">
    <source>
        <dbReference type="EMBL" id="GAA1429442.1"/>
    </source>
</evidence>
<feature type="domain" description="HTH cro/C1-type" evidence="1">
    <location>
        <begin position="17"/>
        <end position="69"/>
    </location>
</feature>
<dbReference type="SUPFAM" id="SSF47413">
    <property type="entry name" value="lambda repressor-like DNA-binding domains"/>
    <property type="match status" value="1"/>
</dbReference>
<evidence type="ECO:0000259" key="1">
    <source>
        <dbReference type="PROSITE" id="PS50943"/>
    </source>
</evidence>
<dbReference type="Pfam" id="PF13560">
    <property type="entry name" value="HTH_31"/>
    <property type="match status" value="1"/>
</dbReference>
<dbReference type="InterPro" id="IPR010982">
    <property type="entry name" value="Lambda_DNA-bd_dom_sf"/>
</dbReference>
<sequence length="238" mass="27343">MANGSRQAAWEFFGAELKRRREEAGFTQVELGARVFVSGGYIGQFEQAIRKPQLDVAQRIDEVLQTDGIFERLWRKLIKDQPYTEYFAHAVELERMATEICEYAPTVVPGLLQTREYARAMFVAGNPFAPDEHIEELIKGRMDRARVLKDATRPLFGWCCTRRCSVCPSAAPQSWPTSWTTSPAWCGSAKCCFRYSRSRLEPIRPWASCSGSWSSRMPHQRSIQKACFQGACWTNRRW</sequence>
<keyword evidence="3" id="KW-1185">Reference proteome</keyword>
<dbReference type="PROSITE" id="PS50943">
    <property type="entry name" value="HTH_CROC1"/>
    <property type="match status" value="1"/>
</dbReference>
<proteinExistence type="predicted"/>
<dbReference type="InterPro" id="IPR001387">
    <property type="entry name" value="Cro/C1-type_HTH"/>
</dbReference>
<dbReference type="InterPro" id="IPR043917">
    <property type="entry name" value="DUF5753"/>
</dbReference>
<name>A0ABP4JWD3_9ACTN</name>
<gene>
    <name evidence="2" type="ORF">GCM10009601_44770</name>
</gene>
<dbReference type="EMBL" id="BAAAIZ010000069">
    <property type="protein sequence ID" value="GAA1429442.1"/>
    <property type="molecule type" value="Genomic_DNA"/>
</dbReference>
<organism evidence="2 3">
    <name type="scientific">Streptomyces thermospinosisporus</name>
    <dbReference type="NCBI Taxonomy" id="161482"/>
    <lineage>
        <taxon>Bacteria</taxon>
        <taxon>Bacillati</taxon>
        <taxon>Actinomycetota</taxon>
        <taxon>Actinomycetes</taxon>
        <taxon>Kitasatosporales</taxon>
        <taxon>Streptomycetaceae</taxon>
        <taxon>Streptomyces</taxon>
    </lineage>
</organism>
<dbReference type="CDD" id="cd00093">
    <property type="entry name" value="HTH_XRE"/>
    <property type="match status" value="1"/>
</dbReference>
<dbReference type="SMART" id="SM00530">
    <property type="entry name" value="HTH_XRE"/>
    <property type="match status" value="1"/>
</dbReference>
<accession>A0ABP4JWD3</accession>
<evidence type="ECO:0000313" key="3">
    <source>
        <dbReference type="Proteomes" id="UP001500973"/>
    </source>
</evidence>
<reference evidence="3" key="1">
    <citation type="journal article" date="2019" name="Int. J. Syst. Evol. Microbiol.">
        <title>The Global Catalogue of Microorganisms (GCM) 10K type strain sequencing project: providing services to taxonomists for standard genome sequencing and annotation.</title>
        <authorList>
            <consortium name="The Broad Institute Genomics Platform"/>
            <consortium name="The Broad Institute Genome Sequencing Center for Infectious Disease"/>
            <person name="Wu L."/>
            <person name="Ma J."/>
        </authorList>
    </citation>
    <scope>NUCLEOTIDE SEQUENCE [LARGE SCALE GENOMIC DNA]</scope>
    <source>
        <strain evidence="3">JCM 11756</strain>
    </source>
</reference>
<protein>
    <recommendedName>
        <fullName evidence="1">HTH cro/C1-type domain-containing protein</fullName>
    </recommendedName>
</protein>
<dbReference type="Pfam" id="PF19054">
    <property type="entry name" value="DUF5753"/>
    <property type="match status" value="1"/>
</dbReference>